<organism evidence="1 2">
    <name type="scientific">Senna tora</name>
    <dbReference type="NCBI Taxonomy" id="362788"/>
    <lineage>
        <taxon>Eukaryota</taxon>
        <taxon>Viridiplantae</taxon>
        <taxon>Streptophyta</taxon>
        <taxon>Embryophyta</taxon>
        <taxon>Tracheophyta</taxon>
        <taxon>Spermatophyta</taxon>
        <taxon>Magnoliopsida</taxon>
        <taxon>eudicotyledons</taxon>
        <taxon>Gunneridae</taxon>
        <taxon>Pentapetalae</taxon>
        <taxon>rosids</taxon>
        <taxon>fabids</taxon>
        <taxon>Fabales</taxon>
        <taxon>Fabaceae</taxon>
        <taxon>Caesalpinioideae</taxon>
        <taxon>Cassia clade</taxon>
        <taxon>Senna</taxon>
    </lineage>
</organism>
<keyword evidence="2" id="KW-1185">Reference proteome</keyword>
<name>A0A834TQL4_9FABA</name>
<sequence length="68" mass="7181">MGMEVERWFRFVGGELVGLVGEGGWGLGAMAGREKIEEKGVGFGEGFEGVVRSRFGGGGGSVLREGRF</sequence>
<gene>
    <name evidence="1" type="ORF">G2W53_018052</name>
</gene>
<comment type="caution">
    <text evidence="1">The sequence shown here is derived from an EMBL/GenBank/DDBJ whole genome shotgun (WGS) entry which is preliminary data.</text>
</comment>
<evidence type="ECO:0000313" key="1">
    <source>
        <dbReference type="EMBL" id="KAF7826888.1"/>
    </source>
</evidence>
<dbReference type="AlphaFoldDB" id="A0A834TQL4"/>
<accession>A0A834TQL4</accession>
<dbReference type="EMBL" id="JAAIUW010000006">
    <property type="protein sequence ID" value="KAF7826888.1"/>
    <property type="molecule type" value="Genomic_DNA"/>
</dbReference>
<dbReference type="Proteomes" id="UP000634136">
    <property type="component" value="Unassembled WGS sequence"/>
</dbReference>
<evidence type="ECO:0000313" key="2">
    <source>
        <dbReference type="Proteomes" id="UP000634136"/>
    </source>
</evidence>
<reference evidence="1" key="1">
    <citation type="submission" date="2020-09" db="EMBL/GenBank/DDBJ databases">
        <title>Genome-Enabled Discovery of Anthraquinone Biosynthesis in Senna tora.</title>
        <authorList>
            <person name="Kang S.-H."/>
            <person name="Pandey R.P."/>
            <person name="Lee C.-M."/>
            <person name="Sim J.-S."/>
            <person name="Jeong J.-T."/>
            <person name="Choi B.-S."/>
            <person name="Jung M."/>
            <person name="Ginzburg D."/>
            <person name="Zhao K."/>
            <person name="Won S.Y."/>
            <person name="Oh T.-J."/>
            <person name="Yu Y."/>
            <person name="Kim N.-H."/>
            <person name="Lee O.R."/>
            <person name="Lee T.-H."/>
            <person name="Bashyal P."/>
            <person name="Kim T.-S."/>
            <person name="Lee W.-H."/>
            <person name="Kawkins C."/>
            <person name="Kim C.-K."/>
            <person name="Kim J.S."/>
            <person name="Ahn B.O."/>
            <person name="Rhee S.Y."/>
            <person name="Sohng J.K."/>
        </authorList>
    </citation>
    <scope>NUCLEOTIDE SEQUENCE</scope>
    <source>
        <tissue evidence="1">Leaf</tissue>
    </source>
</reference>
<proteinExistence type="predicted"/>
<protein>
    <submittedName>
        <fullName evidence="1">Uncharacterized protein</fullName>
    </submittedName>
</protein>